<keyword evidence="10" id="KW-0966">Cell projection</keyword>
<evidence type="ECO:0000313" key="10">
    <source>
        <dbReference type="EMBL" id="MFD2646581.1"/>
    </source>
</evidence>
<dbReference type="InterPro" id="IPR011491">
    <property type="entry name" value="FlgE_D2"/>
</dbReference>
<dbReference type="EMBL" id="JBHUNP010000001">
    <property type="protein sequence ID" value="MFD2646581.1"/>
    <property type="molecule type" value="Genomic_DNA"/>
</dbReference>
<accession>A0ABW5QGE8</accession>
<feature type="domain" description="Flagellar basal body rod protein N-terminal" evidence="6">
    <location>
        <begin position="9"/>
        <end position="37"/>
    </location>
</feature>
<comment type="function">
    <text evidence="5">A flexible structure which links the flagellar filament to the drive apparatus in the basal body.</text>
</comment>
<comment type="subcellular location">
    <subcellularLocation>
        <location evidence="1 5">Bacterial flagellum basal body</location>
    </subcellularLocation>
</comment>
<keyword evidence="4 5" id="KW-0975">Bacterial flagellum</keyword>
<feature type="domain" description="Flagellar hook protein FlgE/F/G-like D1" evidence="9">
    <location>
        <begin position="84"/>
        <end position="146"/>
    </location>
</feature>
<keyword evidence="10" id="KW-0969">Cilium</keyword>
<name>A0ABW5QGE8_9HYPH</name>
<comment type="caution">
    <text evidence="10">The sequence shown here is derived from an EMBL/GenBank/DDBJ whole genome shotgun (WGS) entry which is preliminary data.</text>
</comment>
<dbReference type="Pfam" id="PF00460">
    <property type="entry name" value="Flg_bb_rod"/>
    <property type="match status" value="1"/>
</dbReference>
<feature type="domain" description="Flagellar hook protein FlgE D2" evidence="8">
    <location>
        <begin position="597"/>
        <end position="712"/>
    </location>
</feature>
<comment type="similarity">
    <text evidence="2 5">Belongs to the flagella basal body rod proteins family.</text>
</comment>
<dbReference type="InterPro" id="IPR053967">
    <property type="entry name" value="LlgE_F_G-like_D1"/>
</dbReference>
<organism evidence="10 11">
    <name type="scientific">Devosia albogilva</name>
    <dbReference type="NCBI Taxonomy" id="429726"/>
    <lineage>
        <taxon>Bacteria</taxon>
        <taxon>Pseudomonadati</taxon>
        <taxon>Pseudomonadota</taxon>
        <taxon>Alphaproteobacteria</taxon>
        <taxon>Hyphomicrobiales</taxon>
        <taxon>Devosiaceae</taxon>
        <taxon>Devosia</taxon>
    </lineage>
</organism>
<evidence type="ECO:0000259" key="9">
    <source>
        <dbReference type="Pfam" id="PF22692"/>
    </source>
</evidence>
<dbReference type="NCBIfam" id="TIGR03506">
    <property type="entry name" value="FlgEFG_subfam"/>
    <property type="match status" value="2"/>
</dbReference>
<evidence type="ECO:0000256" key="2">
    <source>
        <dbReference type="ARBA" id="ARBA00009677"/>
    </source>
</evidence>
<dbReference type="SUPFAM" id="SSF117143">
    <property type="entry name" value="Flagellar hook protein flgE"/>
    <property type="match status" value="2"/>
</dbReference>
<evidence type="ECO:0000259" key="6">
    <source>
        <dbReference type="Pfam" id="PF00460"/>
    </source>
</evidence>
<protein>
    <recommendedName>
        <fullName evidence="3 5">Flagellar hook protein FlgE</fullName>
    </recommendedName>
</protein>
<sequence>MGIYGALSSAVTGLRAQSHALENISGNIANSQTTGYKRMETSFLDLIPDAPLRSQVPGAVLAQSRATNNIQGDIQTSANETFIALNTNGFFVVEPKVGQSDGNSVFAGSNYFTRRGDFEIDKDGLLVNGAGYYLKGLEIDPATGNISGSVPGVIKLSNAFLPANVTKTINYQGNLPQLPKTASYKPNVPNSELLQPWAFSNVGGGPLVPSRTGTNVVSTIAQIPPRATSEASFVGTAPATEAVNDGDLLTVRIGSNSYNLRFDTNNSGPTSVVSGFVSTPFVPGDPGDPDAGIPPTPDTRATATMNIDAADVAGLIRSGSFRINGALVNFPASALSPGERLVAAVQAAHPGSTVTYANGELHIEYALGESPASGATGVGTTIDADGNINAALASMQMELRALTGNNDLTVKLSNGKVEVFPGPNSTEPLTLTTVRGSGEHTDSLFGLPTSVIGPADNAASTAGETRADLLVGKGQTLTIDVAGTTRSYKFDTDGTVTADAGEVKINAGGSINQMLAAIQADLQANGGVGASGAKLRVENGVIKIDFGDNHYYPATVGGTAATALGLAGTYEANPGVIGDIAASDADRFVAQSISGGAITVYASNGAPVNVQMRWAKVDSAATGGVDTWNLFYLSDSTATGAATAWTNTGKSYQFDANGSIMGSGSATNMISNLTVNGTHIGNVELQHDTNGVSQFADVNGTVTVSTLNQNGYGAGEFLSVAITDSGRVVATYSNGERIEMAQVVTAQFNGVNSLKRLDGGVYQATSESGEPIFDLSGSGIIGGALEASNTDISDEFTKLIITQQAYSAGTRIVSTADEMLQEALNMVR</sequence>
<keyword evidence="10" id="KW-0282">Flagellum</keyword>
<dbReference type="RefSeq" id="WP_386831318.1">
    <property type="nucleotide sequence ID" value="NZ_JBHUNP010000001.1"/>
</dbReference>
<reference evidence="11" key="1">
    <citation type="journal article" date="2019" name="Int. J. Syst. Evol. Microbiol.">
        <title>The Global Catalogue of Microorganisms (GCM) 10K type strain sequencing project: providing services to taxonomists for standard genome sequencing and annotation.</title>
        <authorList>
            <consortium name="The Broad Institute Genomics Platform"/>
            <consortium name="The Broad Institute Genome Sequencing Center for Infectious Disease"/>
            <person name="Wu L."/>
            <person name="Ma J."/>
        </authorList>
    </citation>
    <scope>NUCLEOTIDE SEQUENCE [LARGE SCALE GENOMIC DNA]</scope>
    <source>
        <strain evidence="11">CCM 7427</strain>
    </source>
</reference>
<gene>
    <name evidence="10" type="ORF">ACFSX5_02095</name>
</gene>
<dbReference type="Proteomes" id="UP001597521">
    <property type="component" value="Unassembled WGS sequence"/>
</dbReference>
<dbReference type="InterPro" id="IPR020013">
    <property type="entry name" value="Flagellar_FlgE/F/G"/>
</dbReference>
<feature type="domain" description="Flagellar basal-body/hook protein C-terminal" evidence="7">
    <location>
        <begin position="783"/>
        <end position="826"/>
    </location>
</feature>
<evidence type="ECO:0000256" key="3">
    <source>
        <dbReference type="ARBA" id="ARBA00019015"/>
    </source>
</evidence>
<evidence type="ECO:0000256" key="1">
    <source>
        <dbReference type="ARBA" id="ARBA00004117"/>
    </source>
</evidence>
<dbReference type="Pfam" id="PF06429">
    <property type="entry name" value="Flg_bbr_C"/>
    <property type="match status" value="1"/>
</dbReference>
<dbReference type="PANTHER" id="PTHR30435">
    <property type="entry name" value="FLAGELLAR PROTEIN"/>
    <property type="match status" value="1"/>
</dbReference>
<evidence type="ECO:0000256" key="5">
    <source>
        <dbReference type="RuleBase" id="RU362116"/>
    </source>
</evidence>
<dbReference type="InterPro" id="IPR001444">
    <property type="entry name" value="Flag_bb_rod_N"/>
</dbReference>
<proteinExistence type="inferred from homology"/>
<evidence type="ECO:0000259" key="8">
    <source>
        <dbReference type="Pfam" id="PF07559"/>
    </source>
</evidence>
<dbReference type="PANTHER" id="PTHR30435:SF1">
    <property type="entry name" value="FLAGELLAR HOOK PROTEIN FLGE"/>
    <property type="match status" value="1"/>
</dbReference>
<keyword evidence="11" id="KW-1185">Reference proteome</keyword>
<evidence type="ECO:0000259" key="7">
    <source>
        <dbReference type="Pfam" id="PF06429"/>
    </source>
</evidence>
<dbReference type="InterPro" id="IPR010930">
    <property type="entry name" value="Flg_bb/hook_C_dom"/>
</dbReference>
<evidence type="ECO:0000256" key="4">
    <source>
        <dbReference type="ARBA" id="ARBA00023143"/>
    </source>
</evidence>
<evidence type="ECO:0000313" key="11">
    <source>
        <dbReference type="Proteomes" id="UP001597521"/>
    </source>
</evidence>
<dbReference type="InterPro" id="IPR037925">
    <property type="entry name" value="FlgE/F/G-like"/>
</dbReference>
<dbReference type="Pfam" id="PF22692">
    <property type="entry name" value="LlgE_F_G_D1"/>
    <property type="match status" value="1"/>
</dbReference>
<dbReference type="Pfam" id="PF07559">
    <property type="entry name" value="FlgE_D2"/>
    <property type="match status" value="1"/>
</dbReference>